<evidence type="ECO:0000256" key="16">
    <source>
        <dbReference type="ARBA" id="ARBA00029636"/>
    </source>
</evidence>
<dbReference type="InterPro" id="IPR018114">
    <property type="entry name" value="TRYPSIN_HIS"/>
</dbReference>
<feature type="domain" description="Sushi" evidence="22">
    <location>
        <begin position="111"/>
        <end position="178"/>
    </location>
</feature>
<evidence type="ECO:0000256" key="1">
    <source>
        <dbReference type="ARBA" id="ARBA00001936"/>
    </source>
</evidence>
<sequence>ICHFKMMFVLHLNHLNIRLFSICTGDDYFDYYDEPKEHKNCSLTEIIRKGTVNYSKGGAVGSEVTYLCKDGYKPYPVSKKVCSSKGTWEPKTSTPKCEEDIDYGDYEEPQKNCSVHETIKGGRVSYSNGGLEGSVLTYDCESGQYPYPFRRRVCNSNGEWSALVLPSGKGVSTATCKKMLCPGQLQLDYGEFRPRKQWFGVGETQTFSCKEGYALLGSALRNCTEWGHWTGTMPVCDDQSDDCRNPGAPPGSMRSGDRFRTGDKVTYRCQSDLDLLGSEVRECLPVREWSGTDPRCQAQHTFDLPATVAQALSSSLSAVMEVSSPDHKKQDPDYGRTVNIAIGRLNIFILIDTSGSISEKEFSKAKEATANLIRKLDSYEVEIKFHVISYASEPHEIVTIMDPRSSDGDFVVERLLEFSHKQHGTKTGTNLYKALYSVYERLGLVKAQKGSHFNETQNVIIIETDGFSNMGGNSKYVLDLIRDLLGYKTDLQDNTAEELLDVYVFGIGENVKRKELKNIASVKTKERHLFVLSQYSDLGEVFNKMINDTAVIKCGVAKELVYKEGEEQSHETNTRPWHVTITWKTKPCQGAILTENWVITAAHCLIKLNNPEPVNPKNVEIKHGKGKSVASLVILHPRFNVTGLKDKNISEFYDYDVALIKVSSKIKLTPATRPICLPCTKASNRALKLSPDSTCRRHAETFLIDLKETQAYFIRQGKSRRQTHIQTEEKRKNCIEKYKPPLESNKLVTLTDIITNRFFCSGGSETHKDDITCKGDSGGALFLRKGMRYFQVGIVSWGTEEICDSKTKSIRDSPKDARDFHISLFSIMPWLKEHLDKELEFLPM</sequence>
<dbReference type="InterPro" id="IPR009003">
    <property type="entry name" value="Peptidase_S1_PA"/>
</dbReference>
<dbReference type="InterPro" id="IPR001314">
    <property type="entry name" value="Peptidase_S1A"/>
</dbReference>
<keyword evidence="15" id="KW-0325">Glycoprotein</keyword>
<keyword evidence="8" id="KW-0645">Protease</keyword>
<comment type="cofactor">
    <cofactor evidence="2">
        <name>Mg(2+)</name>
        <dbReference type="ChEBI" id="CHEBI:18420"/>
    </cofactor>
</comment>
<dbReference type="PROSITE" id="PS00134">
    <property type="entry name" value="TRYPSIN_HIS"/>
    <property type="match status" value="1"/>
</dbReference>
<dbReference type="PROSITE" id="PS50923">
    <property type="entry name" value="SUSHI"/>
    <property type="match status" value="4"/>
</dbReference>
<dbReference type="InterPro" id="IPR035976">
    <property type="entry name" value="Sushi/SCR/CCP_sf"/>
</dbReference>
<feature type="disulfide bond" evidence="18">
    <location>
        <begin position="209"/>
        <end position="236"/>
    </location>
</feature>
<dbReference type="GO" id="GO:0070062">
    <property type="term" value="C:extracellular exosome"/>
    <property type="evidence" value="ECO:0007669"/>
    <property type="project" value="TreeGrafter"/>
</dbReference>
<dbReference type="PANTHER" id="PTHR46393:SF8">
    <property type="entry name" value="COMPLEMENT C2"/>
    <property type="match status" value="1"/>
</dbReference>
<organism evidence="23 24">
    <name type="scientific">Astyanax mexicanus</name>
    <name type="common">Blind cave fish</name>
    <name type="synonym">Astyanax fasciatus mexicanus</name>
    <dbReference type="NCBI Taxonomy" id="7994"/>
    <lineage>
        <taxon>Eukaryota</taxon>
        <taxon>Metazoa</taxon>
        <taxon>Chordata</taxon>
        <taxon>Craniata</taxon>
        <taxon>Vertebrata</taxon>
        <taxon>Euteleostomi</taxon>
        <taxon>Actinopterygii</taxon>
        <taxon>Neopterygii</taxon>
        <taxon>Teleostei</taxon>
        <taxon>Ostariophysi</taxon>
        <taxon>Characiformes</taxon>
        <taxon>Characoidei</taxon>
        <taxon>Acestrorhamphidae</taxon>
        <taxon>Acestrorhamphinae</taxon>
        <taxon>Astyanax</taxon>
    </lineage>
</organism>
<accession>A0A8B9HR36</accession>
<evidence type="ECO:0000256" key="2">
    <source>
        <dbReference type="ARBA" id="ARBA00001946"/>
    </source>
</evidence>
<dbReference type="GO" id="GO:0009986">
    <property type="term" value="C:cell surface"/>
    <property type="evidence" value="ECO:0007669"/>
    <property type="project" value="UniProtKB-SubCell"/>
</dbReference>
<dbReference type="Gene3D" id="2.40.10.10">
    <property type="entry name" value="Trypsin-like serine proteases"/>
    <property type="match status" value="2"/>
</dbReference>
<feature type="chain" id="PRO_5034341794" description="C3/C5 convertase" evidence="19">
    <location>
        <begin position="26"/>
        <end position="844"/>
    </location>
</feature>
<feature type="signal peptide" evidence="19">
    <location>
        <begin position="1"/>
        <end position="25"/>
    </location>
</feature>
<keyword evidence="5" id="KW-0964">Secreted</keyword>
<evidence type="ECO:0000256" key="8">
    <source>
        <dbReference type="ARBA" id="ARBA00022670"/>
    </source>
</evidence>
<protein>
    <recommendedName>
        <fullName evidence="16">C3/C5 convertase</fullName>
    </recommendedName>
</protein>
<dbReference type="Proteomes" id="UP000694621">
    <property type="component" value="Unplaced"/>
</dbReference>
<dbReference type="InterPro" id="IPR001254">
    <property type="entry name" value="Trypsin_dom"/>
</dbReference>
<dbReference type="GO" id="GO:0045087">
    <property type="term" value="P:innate immune response"/>
    <property type="evidence" value="ECO:0007669"/>
    <property type="project" value="UniProtKB-KW"/>
</dbReference>
<evidence type="ECO:0000256" key="7">
    <source>
        <dbReference type="ARBA" id="ARBA00022659"/>
    </source>
</evidence>
<dbReference type="InterPro" id="IPR043504">
    <property type="entry name" value="Peptidase_S1_PA_chymotrypsin"/>
</dbReference>
<dbReference type="SUPFAM" id="SSF53300">
    <property type="entry name" value="vWA-like"/>
    <property type="match status" value="1"/>
</dbReference>
<feature type="active site" description="Charge relay system" evidence="17">
    <location>
        <position position="777"/>
    </location>
</feature>
<evidence type="ECO:0000259" key="20">
    <source>
        <dbReference type="PROSITE" id="PS50234"/>
    </source>
</evidence>
<keyword evidence="9 19" id="KW-0732">Signal</keyword>
<keyword evidence="14 18" id="KW-1015">Disulfide bond</keyword>
<feature type="active site" description="Charge relay system" evidence="17">
    <location>
        <position position="656"/>
    </location>
</feature>
<dbReference type="PANTHER" id="PTHR46393">
    <property type="entry name" value="SUSHI DOMAIN-CONTAINING PROTEIN"/>
    <property type="match status" value="1"/>
</dbReference>
<evidence type="ECO:0000256" key="14">
    <source>
        <dbReference type="ARBA" id="ARBA00023157"/>
    </source>
</evidence>
<evidence type="ECO:0000256" key="9">
    <source>
        <dbReference type="ARBA" id="ARBA00022729"/>
    </source>
</evidence>
<evidence type="ECO:0000256" key="13">
    <source>
        <dbReference type="ARBA" id="ARBA00022859"/>
    </source>
</evidence>
<keyword evidence="13" id="KW-0391">Immunity</keyword>
<dbReference type="InterPro" id="IPR036465">
    <property type="entry name" value="vWFA_dom_sf"/>
</dbReference>
<feature type="domain" description="Peptidase S1" evidence="21">
    <location>
        <begin position="562"/>
        <end position="836"/>
    </location>
</feature>
<feature type="domain" description="Sushi" evidence="22">
    <location>
        <begin position="179"/>
        <end position="238"/>
    </location>
</feature>
<feature type="domain" description="Sushi" evidence="22">
    <location>
        <begin position="241"/>
        <end position="298"/>
    </location>
</feature>
<dbReference type="InterPro" id="IPR011360">
    <property type="entry name" value="Compl_C2_B"/>
</dbReference>
<evidence type="ECO:0000256" key="3">
    <source>
        <dbReference type="ARBA" id="ARBA00004241"/>
    </source>
</evidence>
<dbReference type="PIRSF" id="PIRSF001154">
    <property type="entry name" value="Compl_C2_B"/>
    <property type="match status" value="1"/>
</dbReference>
<dbReference type="AlphaFoldDB" id="A0A8B9HR36"/>
<feature type="disulfide bond" evidence="18">
    <location>
        <begin position="269"/>
        <end position="296"/>
    </location>
</feature>
<keyword evidence="11" id="KW-0378">Hydrolase</keyword>
<dbReference type="Pfam" id="PF00089">
    <property type="entry name" value="Trypsin"/>
    <property type="match status" value="1"/>
</dbReference>
<evidence type="ECO:0000256" key="17">
    <source>
        <dbReference type="PIRSR" id="PIRSR001154-1"/>
    </source>
</evidence>
<dbReference type="Ensembl" id="ENSAMXT00005018133.1">
    <property type="protein sequence ID" value="ENSAMXP00005016435.1"/>
    <property type="gene ID" value="ENSAMXG00005008319.1"/>
</dbReference>
<dbReference type="InterPro" id="IPR000436">
    <property type="entry name" value="Sushi_SCR_CCP_dom"/>
</dbReference>
<evidence type="ECO:0000256" key="10">
    <source>
        <dbReference type="ARBA" id="ARBA00022737"/>
    </source>
</evidence>
<evidence type="ECO:0000256" key="5">
    <source>
        <dbReference type="ARBA" id="ARBA00022525"/>
    </source>
</evidence>
<keyword evidence="6" id="KW-0399">Innate immunity</keyword>
<dbReference type="SMART" id="SM00020">
    <property type="entry name" value="Tryp_SPc"/>
    <property type="match status" value="1"/>
</dbReference>
<evidence type="ECO:0000313" key="23">
    <source>
        <dbReference type="Ensembl" id="ENSAMXP00005016435.1"/>
    </source>
</evidence>
<evidence type="ECO:0000256" key="12">
    <source>
        <dbReference type="ARBA" id="ARBA00022825"/>
    </source>
</evidence>
<feature type="active site" description="Charge relay system" evidence="17">
    <location>
        <position position="603"/>
    </location>
</feature>
<comment type="caution">
    <text evidence="18">Lacks conserved residue(s) required for the propagation of feature annotation.</text>
</comment>
<evidence type="ECO:0000256" key="15">
    <source>
        <dbReference type="ARBA" id="ARBA00023180"/>
    </source>
</evidence>
<keyword evidence="10" id="KW-0677">Repeat</keyword>
<dbReference type="GO" id="GO:0009617">
    <property type="term" value="P:response to bacterium"/>
    <property type="evidence" value="ECO:0007669"/>
    <property type="project" value="TreeGrafter"/>
</dbReference>
<dbReference type="SMART" id="SM00032">
    <property type="entry name" value="CCP"/>
    <property type="match status" value="4"/>
</dbReference>
<dbReference type="SUPFAM" id="SSF57535">
    <property type="entry name" value="Complement control module/SCR domain"/>
    <property type="match status" value="4"/>
</dbReference>
<dbReference type="SUPFAM" id="SSF50494">
    <property type="entry name" value="Trypsin-like serine proteases"/>
    <property type="match status" value="1"/>
</dbReference>
<dbReference type="Gene3D" id="3.40.50.410">
    <property type="entry name" value="von Willebrand factor, type A domain"/>
    <property type="match status" value="1"/>
</dbReference>
<dbReference type="Gene3D" id="2.10.70.10">
    <property type="entry name" value="Complement Module, domain 1"/>
    <property type="match status" value="4"/>
</dbReference>
<feature type="domain" description="Sushi" evidence="22">
    <location>
        <begin position="39"/>
        <end position="99"/>
    </location>
</feature>
<dbReference type="GO" id="GO:0004252">
    <property type="term" value="F:serine-type endopeptidase activity"/>
    <property type="evidence" value="ECO:0007669"/>
    <property type="project" value="InterPro"/>
</dbReference>
<evidence type="ECO:0000256" key="4">
    <source>
        <dbReference type="ARBA" id="ARBA00004613"/>
    </source>
</evidence>
<dbReference type="PROSITE" id="PS50240">
    <property type="entry name" value="TRYPSIN_DOM"/>
    <property type="match status" value="1"/>
</dbReference>
<evidence type="ECO:0000259" key="21">
    <source>
        <dbReference type="PROSITE" id="PS50240"/>
    </source>
</evidence>
<evidence type="ECO:0000256" key="19">
    <source>
        <dbReference type="SAM" id="SignalP"/>
    </source>
</evidence>
<dbReference type="InterPro" id="IPR002035">
    <property type="entry name" value="VWF_A"/>
</dbReference>
<gene>
    <name evidence="23" type="primary">si:ch1073-280e3.1</name>
</gene>
<feature type="domain" description="VWFA" evidence="20">
    <location>
        <begin position="346"/>
        <end position="545"/>
    </location>
</feature>
<comment type="cofactor">
    <cofactor evidence="1">
        <name>Mn(2+)</name>
        <dbReference type="ChEBI" id="CHEBI:29035"/>
    </cofactor>
</comment>
<evidence type="ECO:0000313" key="24">
    <source>
        <dbReference type="Proteomes" id="UP000694621"/>
    </source>
</evidence>
<evidence type="ECO:0000256" key="18">
    <source>
        <dbReference type="PROSITE-ProRule" id="PRU00302"/>
    </source>
</evidence>
<keyword evidence="7 18" id="KW-0768">Sushi</keyword>
<evidence type="ECO:0000256" key="11">
    <source>
        <dbReference type="ARBA" id="ARBA00022801"/>
    </source>
</evidence>
<dbReference type="PRINTS" id="PR00722">
    <property type="entry name" value="CHYMOTRYPSIN"/>
</dbReference>
<dbReference type="SMART" id="SM00327">
    <property type="entry name" value="VWA"/>
    <property type="match status" value="1"/>
</dbReference>
<dbReference type="GO" id="GO:0006956">
    <property type="term" value="P:complement activation"/>
    <property type="evidence" value="ECO:0007669"/>
    <property type="project" value="InterPro"/>
</dbReference>
<evidence type="ECO:0000259" key="22">
    <source>
        <dbReference type="PROSITE" id="PS50923"/>
    </source>
</evidence>
<keyword evidence="12" id="KW-0720">Serine protease</keyword>
<dbReference type="GO" id="GO:0006508">
    <property type="term" value="P:proteolysis"/>
    <property type="evidence" value="ECO:0007669"/>
    <property type="project" value="UniProtKB-KW"/>
</dbReference>
<dbReference type="Pfam" id="PF00084">
    <property type="entry name" value="Sushi"/>
    <property type="match status" value="3"/>
</dbReference>
<dbReference type="Pfam" id="PF00092">
    <property type="entry name" value="VWA"/>
    <property type="match status" value="1"/>
</dbReference>
<comment type="subcellular location">
    <subcellularLocation>
        <location evidence="3">Cell surface</location>
    </subcellularLocation>
    <subcellularLocation>
        <location evidence="4">Secreted</location>
    </subcellularLocation>
</comment>
<evidence type="ECO:0000256" key="6">
    <source>
        <dbReference type="ARBA" id="ARBA00022588"/>
    </source>
</evidence>
<name>A0A8B9HR36_ASTMX</name>
<dbReference type="CDD" id="cd00190">
    <property type="entry name" value="Tryp_SPc"/>
    <property type="match status" value="1"/>
</dbReference>
<proteinExistence type="predicted"/>
<dbReference type="PROSITE" id="PS50234">
    <property type="entry name" value="VWFA"/>
    <property type="match status" value="1"/>
</dbReference>
<dbReference type="CDD" id="cd00033">
    <property type="entry name" value="CCP"/>
    <property type="match status" value="4"/>
</dbReference>
<reference evidence="23" key="1">
    <citation type="submission" date="2025-08" db="UniProtKB">
        <authorList>
            <consortium name="Ensembl"/>
        </authorList>
    </citation>
    <scope>IDENTIFICATION</scope>
</reference>